<keyword evidence="3" id="KW-1185">Reference proteome</keyword>
<proteinExistence type="predicted"/>
<gene>
    <name evidence="2" type="ORF">C8N25_1528</name>
</gene>
<evidence type="ECO:0000259" key="1">
    <source>
        <dbReference type="Pfam" id="PF03432"/>
    </source>
</evidence>
<comment type="caution">
    <text evidence="2">The sequence shown here is derived from an EMBL/GenBank/DDBJ whole genome shotgun (WGS) entry which is preliminary data.</text>
</comment>
<protein>
    <submittedName>
        <fullName evidence="2">Relaxase/mobilization nuclease-like protein</fullName>
    </submittedName>
</protein>
<dbReference type="RefSeq" id="WP_086544131.1">
    <property type="nucleotide sequence ID" value="NZ_MSSW01000118.1"/>
</dbReference>
<evidence type="ECO:0000313" key="3">
    <source>
        <dbReference type="Proteomes" id="UP000256405"/>
    </source>
</evidence>
<accession>A0A3E0D4G3</accession>
<dbReference type="InterPro" id="IPR005094">
    <property type="entry name" value="Endonuclease_MobA/VirD2"/>
</dbReference>
<dbReference type="Pfam" id="PF03432">
    <property type="entry name" value="Relaxase"/>
    <property type="match status" value="1"/>
</dbReference>
<organism evidence="2 3">
    <name type="scientific">Algoriphagus antarcticus</name>
    <dbReference type="NCBI Taxonomy" id="238540"/>
    <lineage>
        <taxon>Bacteria</taxon>
        <taxon>Pseudomonadati</taxon>
        <taxon>Bacteroidota</taxon>
        <taxon>Cytophagia</taxon>
        <taxon>Cytophagales</taxon>
        <taxon>Cyclobacteriaceae</taxon>
        <taxon>Algoriphagus</taxon>
    </lineage>
</organism>
<reference evidence="2 3" key="1">
    <citation type="submission" date="2018-08" db="EMBL/GenBank/DDBJ databases">
        <title>Genomic Encyclopedia of Archaeal and Bacterial Type Strains, Phase II (KMG-II): from individual species to whole genera.</title>
        <authorList>
            <person name="Goeker M."/>
        </authorList>
    </citation>
    <scope>NUCLEOTIDE SEQUENCE [LARGE SCALE GENOMIC DNA]</scope>
    <source>
        <strain evidence="2 3">DSM 15986</strain>
    </source>
</reference>
<evidence type="ECO:0000313" key="2">
    <source>
        <dbReference type="EMBL" id="REG76902.1"/>
    </source>
</evidence>
<dbReference type="Proteomes" id="UP000256405">
    <property type="component" value="Unassembled WGS sequence"/>
</dbReference>
<sequence length="428" mass="48447">MVAIIKTSSSLRRPFHYNENKVEQGAAELLSTANYPSQNAEQSADLRLKYLMKLAQLNSRTAVNAVHISLNFAPGEVFENKKLQLISKKYMKGIGFENQRYLVYKHNDAGHPHLHIVTTNIELDGKRIPLHNIGKLKSEPTRKALENLFGLVPAESQKQGLFIAKPVSISRLDYGKSETKRAIGNVLQHVLKSYKFTTLPELNAVLKGYRIVADRGTEESRIFKNRGLVYRVLDGEENKIGVPIKASSFHFRATLNAIESKFESNKVERKKHINSIRSAIDLAVLKMSKSSLDEVIKSMEKQGIVTVKRENNEGRLYGVTFVDHRTKCVYNGSALGKKYSANGLLDRLGLTQKNDTVTPAAYIKCTSQTHESPTDLRPILPVMDKETRSSNSSLRAMLETVITPEETYSYLPFEWRKKKRKKRKTQTK</sequence>
<dbReference type="AlphaFoldDB" id="A0A3E0D4G3"/>
<feature type="domain" description="MobA/VirD2-like nuclease" evidence="1">
    <location>
        <begin position="17"/>
        <end position="151"/>
    </location>
</feature>
<dbReference type="EMBL" id="QUNF01000052">
    <property type="protein sequence ID" value="REG76902.1"/>
    <property type="molecule type" value="Genomic_DNA"/>
</dbReference>
<name>A0A3E0D4G3_9BACT</name>
<dbReference type="OrthoDB" id="915634at2"/>